<name>A0A4Q9NXT7_9APHY</name>
<feature type="region of interest" description="Disordered" evidence="1">
    <location>
        <begin position="1"/>
        <end position="41"/>
    </location>
</feature>
<evidence type="ECO:0000313" key="2">
    <source>
        <dbReference type="EMBL" id="TBU62297.1"/>
    </source>
</evidence>
<dbReference type="EMBL" id="ML145094">
    <property type="protein sequence ID" value="TBU62297.1"/>
    <property type="molecule type" value="Genomic_DNA"/>
</dbReference>
<evidence type="ECO:0000256" key="1">
    <source>
        <dbReference type="SAM" id="MobiDB-lite"/>
    </source>
</evidence>
<sequence>MLPRSSRVSRRSYPSSSPPYTWARSASRKSNLWPEPKGRVGEQPRVRAWVAPVSRIANFLIVPTAILYAVFFADFGDHEHVFSPPRRWLEAQKAAFFSLSPEEQKLVGADTTKPETPAAAQGSGDPRWYALHPTSRST</sequence>
<evidence type="ECO:0000313" key="3">
    <source>
        <dbReference type="Proteomes" id="UP000292082"/>
    </source>
</evidence>
<feature type="region of interest" description="Disordered" evidence="1">
    <location>
        <begin position="109"/>
        <end position="138"/>
    </location>
</feature>
<gene>
    <name evidence="2" type="ORF">BD310DRAFT_811357</name>
</gene>
<reference evidence="2 3" key="1">
    <citation type="submission" date="2019-01" db="EMBL/GenBank/DDBJ databases">
        <title>Draft genome sequences of three monokaryotic isolates of the white-rot basidiomycete fungus Dichomitus squalens.</title>
        <authorList>
            <consortium name="DOE Joint Genome Institute"/>
            <person name="Lopez S.C."/>
            <person name="Andreopoulos B."/>
            <person name="Pangilinan J."/>
            <person name="Lipzen A."/>
            <person name="Riley R."/>
            <person name="Ahrendt S."/>
            <person name="Ng V."/>
            <person name="Barry K."/>
            <person name="Daum C."/>
            <person name="Grigoriev I.V."/>
            <person name="Hilden K.S."/>
            <person name="Makela M.R."/>
            <person name="de Vries R.P."/>
        </authorList>
    </citation>
    <scope>NUCLEOTIDE SEQUENCE [LARGE SCALE GENOMIC DNA]</scope>
    <source>
        <strain evidence="2 3">CBS 464.89</strain>
    </source>
</reference>
<proteinExistence type="predicted"/>
<dbReference type="Proteomes" id="UP000292082">
    <property type="component" value="Unassembled WGS sequence"/>
</dbReference>
<organism evidence="2 3">
    <name type="scientific">Dichomitus squalens</name>
    <dbReference type="NCBI Taxonomy" id="114155"/>
    <lineage>
        <taxon>Eukaryota</taxon>
        <taxon>Fungi</taxon>
        <taxon>Dikarya</taxon>
        <taxon>Basidiomycota</taxon>
        <taxon>Agaricomycotina</taxon>
        <taxon>Agaricomycetes</taxon>
        <taxon>Polyporales</taxon>
        <taxon>Polyporaceae</taxon>
        <taxon>Dichomitus</taxon>
    </lineage>
</organism>
<protein>
    <submittedName>
        <fullName evidence="2">Uncharacterized protein</fullName>
    </submittedName>
</protein>
<keyword evidence="3" id="KW-1185">Reference proteome</keyword>
<dbReference type="AlphaFoldDB" id="A0A4Q9NXT7"/>
<feature type="compositionally biased region" description="Low complexity" evidence="1">
    <location>
        <begin position="1"/>
        <end position="20"/>
    </location>
</feature>
<accession>A0A4Q9NXT7</accession>